<dbReference type="PANTHER" id="PTHR45707">
    <property type="entry name" value="C2 CALCIUM/LIPID-BINDING PLANT PHOSPHORIBOSYLTRANSFERASE FAMILY PROTEIN"/>
    <property type="match status" value="1"/>
</dbReference>
<dbReference type="GO" id="GO:0004672">
    <property type="term" value="F:protein kinase activity"/>
    <property type="evidence" value="ECO:0007669"/>
    <property type="project" value="InterPro"/>
</dbReference>
<keyword evidence="5" id="KW-0611">Plant defense</keyword>
<dbReference type="InterPro" id="IPR041118">
    <property type="entry name" value="Rx_N"/>
</dbReference>
<feature type="domain" description="Protein kinase" evidence="7">
    <location>
        <begin position="1"/>
        <end position="122"/>
    </location>
</feature>
<feature type="region of interest" description="Disordered" evidence="6">
    <location>
        <begin position="121"/>
        <end position="151"/>
    </location>
</feature>
<organism evidence="8 9">
    <name type="scientific">Aegilops tauschii subsp. strangulata</name>
    <name type="common">Goatgrass</name>
    <dbReference type="NCBI Taxonomy" id="200361"/>
    <lineage>
        <taxon>Eukaryota</taxon>
        <taxon>Viridiplantae</taxon>
        <taxon>Streptophyta</taxon>
        <taxon>Embryophyta</taxon>
        <taxon>Tracheophyta</taxon>
        <taxon>Spermatophyta</taxon>
        <taxon>Magnoliopsida</taxon>
        <taxon>Liliopsida</taxon>
        <taxon>Poales</taxon>
        <taxon>Poaceae</taxon>
        <taxon>BOP clade</taxon>
        <taxon>Pooideae</taxon>
        <taxon>Triticodae</taxon>
        <taxon>Triticeae</taxon>
        <taxon>Triticinae</taxon>
        <taxon>Aegilops</taxon>
    </lineage>
</organism>
<protein>
    <recommendedName>
        <fullName evidence="7">Protein kinase domain-containing protein</fullName>
    </recommendedName>
</protein>
<dbReference type="STRING" id="200361.A0A453HHK0"/>
<dbReference type="PANTHER" id="PTHR45707:SF70">
    <property type="entry name" value="PROTEIN KINASE DOMAIN-CONTAINING PROTEIN"/>
    <property type="match status" value="1"/>
</dbReference>
<evidence type="ECO:0000313" key="8">
    <source>
        <dbReference type="EnsemblPlants" id="AET4Gv20189900.4"/>
    </source>
</evidence>
<reference evidence="9" key="1">
    <citation type="journal article" date="2014" name="Science">
        <title>Ancient hybridizations among the ancestral genomes of bread wheat.</title>
        <authorList>
            <consortium name="International Wheat Genome Sequencing Consortium,"/>
            <person name="Marcussen T."/>
            <person name="Sandve S.R."/>
            <person name="Heier L."/>
            <person name="Spannagl M."/>
            <person name="Pfeifer M."/>
            <person name="Jakobsen K.S."/>
            <person name="Wulff B.B."/>
            <person name="Steuernagel B."/>
            <person name="Mayer K.F."/>
            <person name="Olsen O.A."/>
        </authorList>
    </citation>
    <scope>NUCLEOTIDE SEQUENCE [LARGE SCALE GENOMIC DNA]</scope>
    <source>
        <strain evidence="9">cv. AL8/78</strain>
    </source>
</reference>
<dbReference type="EnsemblPlants" id="AET4Gv20189900.4">
    <property type="protein sequence ID" value="AET4Gv20189900.4"/>
    <property type="gene ID" value="AET4Gv20189900"/>
</dbReference>
<reference evidence="9" key="2">
    <citation type="journal article" date="2017" name="Nat. Plants">
        <title>The Aegilops tauschii genome reveals multiple impacts of transposons.</title>
        <authorList>
            <person name="Zhao G."/>
            <person name="Zou C."/>
            <person name="Li K."/>
            <person name="Wang K."/>
            <person name="Li T."/>
            <person name="Gao L."/>
            <person name="Zhang X."/>
            <person name="Wang H."/>
            <person name="Yang Z."/>
            <person name="Liu X."/>
            <person name="Jiang W."/>
            <person name="Mao L."/>
            <person name="Kong X."/>
            <person name="Jiao Y."/>
            <person name="Jia J."/>
        </authorList>
    </citation>
    <scope>NUCLEOTIDE SEQUENCE [LARGE SCALE GENOMIC DNA]</scope>
    <source>
        <strain evidence="9">cv. AL8/78</strain>
    </source>
</reference>
<keyword evidence="3" id="KW-0677">Repeat</keyword>
<reference evidence="8" key="5">
    <citation type="journal article" date="2021" name="G3 (Bethesda)">
        <title>Aegilops tauschii genome assembly Aet v5.0 features greater sequence contiguity and improved annotation.</title>
        <authorList>
            <person name="Wang L."/>
            <person name="Zhu T."/>
            <person name="Rodriguez J.C."/>
            <person name="Deal K.R."/>
            <person name="Dubcovsky J."/>
            <person name="McGuire P.E."/>
            <person name="Lux T."/>
            <person name="Spannagl M."/>
            <person name="Mayer K.F.X."/>
            <person name="Baldrich P."/>
            <person name="Meyers B.C."/>
            <person name="Huo N."/>
            <person name="Gu Y.Q."/>
            <person name="Zhou H."/>
            <person name="Devos K.M."/>
            <person name="Bennetzen J.L."/>
            <person name="Unver T."/>
            <person name="Budak H."/>
            <person name="Gulick P.J."/>
            <person name="Galiba G."/>
            <person name="Kalapos B."/>
            <person name="Nelson D.R."/>
            <person name="Li P."/>
            <person name="You F.M."/>
            <person name="Luo M.C."/>
            <person name="Dvorak J."/>
        </authorList>
    </citation>
    <scope>NUCLEOTIDE SEQUENCE [LARGE SCALE GENOMIC DNA]</scope>
    <source>
        <strain evidence="8">cv. AL8/78</strain>
    </source>
</reference>
<reference evidence="8" key="4">
    <citation type="submission" date="2019-03" db="UniProtKB">
        <authorList>
            <consortium name="EnsemblPlants"/>
        </authorList>
    </citation>
    <scope>IDENTIFICATION</scope>
</reference>
<dbReference type="PROSITE" id="PS50011">
    <property type="entry name" value="PROTEIN_KINASE_DOM"/>
    <property type="match status" value="1"/>
</dbReference>
<evidence type="ECO:0000256" key="4">
    <source>
        <dbReference type="ARBA" id="ARBA00022741"/>
    </source>
</evidence>
<dbReference type="SUPFAM" id="SSF56112">
    <property type="entry name" value="Protein kinase-like (PK-like)"/>
    <property type="match status" value="1"/>
</dbReference>
<comment type="similarity">
    <text evidence="1">Belongs to the disease resistance NB-LRR family.</text>
</comment>
<dbReference type="AlphaFoldDB" id="A0A453HHK0"/>
<evidence type="ECO:0000256" key="2">
    <source>
        <dbReference type="ARBA" id="ARBA00022614"/>
    </source>
</evidence>
<dbReference type="InterPro" id="IPR000719">
    <property type="entry name" value="Prot_kinase_dom"/>
</dbReference>
<evidence type="ECO:0000256" key="3">
    <source>
        <dbReference type="ARBA" id="ARBA00022737"/>
    </source>
</evidence>
<dbReference type="Gene3D" id="1.20.5.4130">
    <property type="match status" value="1"/>
</dbReference>
<dbReference type="Pfam" id="PF18052">
    <property type="entry name" value="Rx_N"/>
    <property type="match status" value="1"/>
</dbReference>
<evidence type="ECO:0000259" key="7">
    <source>
        <dbReference type="PROSITE" id="PS50011"/>
    </source>
</evidence>
<evidence type="ECO:0000256" key="1">
    <source>
        <dbReference type="ARBA" id="ARBA00008894"/>
    </source>
</evidence>
<dbReference type="GO" id="GO:0006952">
    <property type="term" value="P:defense response"/>
    <property type="evidence" value="ECO:0007669"/>
    <property type="project" value="UniProtKB-KW"/>
</dbReference>
<dbReference type="Proteomes" id="UP000015105">
    <property type="component" value="Chromosome 4D"/>
</dbReference>
<reference evidence="8" key="3">
    <citation type="journal article" date="2017" name="Nature">
        <title>Genome sequence of the progenitor of the wheat D genome Aegilops tauschii.</title>
        <authorList>
            <person name="Luo M.C."/>
            <person name="Gu Y.Q."/>
            <person name="Puiu D."/>
            <person name="Wang H."/>
            <person name="Twardziok S.O."/>
            <person name="Deal K.R."/>
            <person name="Huo N."/>
            <person name="Zhu T."/>
            <person name="Wang L."/>
            <person name="Wang Y."/>
            <person name="McGuire P.E."/>
            <person name="Liu S."/>
            <person name="Long H."/>
            <person name="Ramasamy R.K."/>
            <person name="Rodriguez J.C."/>
            <person name="Van S.L."/>
            <person name="Yuan L."/>
            <person name="Wang Z."/>
            <person name="Xia Z."/>
            <person name="Xiao L."/>
            <person name="Anderson O.D."/>
            <person name="Ouyang S."/>
            <person name="Liang Y."/>
            <person name="Zimin A.V."/>
            <person name="Pertea G."/>
            <person name="Qi P."/>
            <person name="Bennetzen J.L."/>
            <person name="Dai X."/>
            <person name="Dawson M.W."/>
            <person name="Muller H.G."/>
            <person name="Kugler K."/>
            <person name="Rivarola-Duarte L."/>
            <person name="Spannagl M."/>
            <person name="Mayer K.F.X."/>
            <person name="Lu F.H."/>
            <person name="Bevan M.W."/>
            <person name="Leroy P."/>
            <person name="Li P."/>
            <person name="You F.M."/>
            <person name="Sun Q."/>
            <person name="Liu Z."/>
            <person name="Lyons E."/>
            <person name="Wicker T."/>
            <person name="Salzberg S.L."/>
            <person name="Devos K.M."/>
            <person name="Dvorak J."/>
        </authorList>
    </citation>
    <scope>NUCLEOTIDE SEQUENCE [LARGE SCALE GENOMIC DNA]</scope>
    <source>
        <strain evidence="8">cv. AL8/78</strain>
    </source>
</reference>
<dbReference type="Gramene" id="AET4Gv20189900.4">
    <property type="protein sequence ID" value="AET4Gv20189900.4"/>
    <property type="gene ID" value="AET4Gv20189900"/>
</dbReference>
<keyword evidence="2" id="KW-0433">Leucine-rich repeat</keyword>
<evidence type="ECO:0000256" key="5">
    <source>
        <dbReference type="ARBA" id="ARBA00022821"/>
    </source>
</evidence>
<accession>A0A453HHK0</accession>
<dbReference type="Pfam" id="PF00069">
    <property type="entry name" value="Pkinase"/>
    <property type="match status" value="1"/>
</dbReference>
<dbReference type="GO" id="GO:0005524">
    <property type="term" value="F:ATP binding"/>
    <property type="evidence" value="ECO:0007669"/>
    <property type="project" value="InterPro"/>
</dbReference>
<sequence length="423" mass="48133">MFPKIADFGLSRCFDEKQSRAFTTNIAGTLGYLPPEFGSHEITYQFDLYSLGVIIMEILTGKRGYEAVEDILESWSIRLEQSQKDIQLEQIRVCAEIGIECIESNPLKRPVTHHIIARLPETTDGPIGPAGTRSSVPQVDDPHKGALKSSSEISSVSDLADEVPSMAVSKTSSDQLWRIRPPKGLRETSTKDFLFPGLSSFLLDRTMSGQISLVVHLAVTKIGDILLEEATKGTIAKLSEKLANLKELPVKIEQIKKVLTMMSNVIRQIGRVYLTDDVVKSWIGDVRKVAYHVDDVMDKYSYHLRQLQKEGFLRKFFIKGTHYAIVFTEITDEVVEVEKEIQLVIKMKEQWMQPFQLVANPLTEMERQRSQDSFPKFVKDGDLVGIENNRIWLTRWLYSEEPETENNVITVSKIYPCFKCLRT</sequence>
<dbReference type="Gene3D" id="1.10.510.10">
    <property type="entry name" value="Transferase(Phosphotransferase) domain 1"/>
    <property type="match status" value="1"/>
</dbReference>
<proteinExistence type="inferred from homology"/>
<keyword evidence="4" id="KW-0547">Nucleotide-binding</keyword>
<evidence type="ECO:0000256" key="6">
    <source>
        <dbReference type="SAM" id="MobiDB-lite"/>
    </source>
</evidence>
<name>A0A453HHK0_AEGTS</name>
<dbReference type="InterPro" id="IPR011009">
    <property type="entry name" value="Kinase-like_dom_sf"/>
</dbReference>
<evidence type="ECO:0000313" key="9">
    <source>
        <dbReference type="Proteomes" id="UP000015105"/>
    </source>
</evidence>
<keyword evidence="9" id="KW-1185">Reference proteome</keyword>